<dbReference type="STRING" id="272562.CA_C1888"/>
<dbReference type="GeneID" id="44998376"/>
<gene>
    <name evidence="1" type="ordered locus">CA_C1888</name>
</gene>
<dbReference type="PIR" id="A97133">
    <property type="entry name" value="A97133"/>
</dbReference>
<name>Q97HW8_CLOAB</name>
<dbReference type="HOGENOM" id="CLU_1802692_0_0_9"/>
<dbReference type="NCBIfam" id="TIGR01725">
    <property type="entry name" value="phge_HK97_gp10"/>
    <property type="match status" value="1"/>
</dbReference>
<dbReference type="EMBL" id="AE001437">
    <property type="protein sequence ID" value="AAK79852.1"/>
    <property type="molecule type" value="Genomic_DNA"/>
</dbReference>
<keyword evidence="2" id="KW-1185">Reference proteome</keyword>
<evidence type="ECO:0000313" key="2">
    <source>
        <dbReference type="Proteomes" id="UP000000814"/>
    </source>
</evidence>
<dbReference type="PATRIC" id="fig|272562.8.peg.2091"/>
<evidence type="ECO:0000313" key="1">
    <source>
        <dbReference type="EMBL" id="AAK79852.1"/>
    </source>
</evidence>
<dbReference type="Proteomes" id="UP000000814">
    <property type="component" value="Chromosome"/>
</dbReference>
<accession>Q97HW8</accession>
<dbReference type="KEGG" id="cac:CA_C1888"/>
<organism evidence="1 2">
    <name type="scientific">Clostridium acetobutylicum (strain ATCC 824 / DSM 792 / JCM 1419 / IAM 19013 / LMG 5710 / NBRC 13948 / NRRL B-527 / VKM B-1787 / 2291 / W)</name>
    <dbReference type="NCBI Taxonomy" id="272562"/>
    <lineage>
        <taxon>Bacteria</taxon>
        <taxon>Bacillati</taxon>
        <taxon>Bacillota</taxon>
        <taxon>Clostridia</taxon>
        <taxon>Eubacteriales</taxon>
        <taxon>Clostridiaceae</taxon>
        <taxon>Clostridium</taxon>
    </lineage>
</organism>
<dbReference type="InterPro" id="IPR010064">
    <property type="entry name" value="HK97-gp10_tail"/>
</dbReference>
<protein>
    <submittedName>
        <fullName evidence="1">Uncharacterized phage related protein</fullName>
    </submittedName>
</protein>
<reference evidence="1 2" key="1">
    <citation type="journal article" date="2001" name="J. Bacteriol.">
        <title>Genome sequence and comparative analysis of the solvent-producing bacterium Clostridium acetobutylicum.</title>
        <authorList>
            <person name="Nolling J."/>
            <person name="Breton G."/>
            <person name="Omelchenko M.V."/>
            <person name="Makarova K.S."/>
            <person name="Zeng Q."/>
            <person name="Gibson R."/>
            <person name="Lee H.M."/>
            <person name="Dubois J."/>
            <person name="Qiu D."/>
            <person name="Hitti J."/>
            <person name="Wolf Y.I."/>
            <person name="Tatusov R.L."/>
            <person name="Sabathe F."/>
            <person name="Doucette-Stamm L."/>
            <person name="Soucaille P."/>
            <person name="Daly M.J."/>
            <person name="Bennett G.N."/>
            <person name="Koonin E.V."/>
            <person name="Smith D.R."/>
        </authorList>
    </citation>
    <scope>NUCLEOTIDE SEQUENCE [LARGE SCALE GENOMIC DNA]</scope>
    <source>
        <strain evidence="2">ATCC 824 / DSM 792 / JCM 1419 / LMG 5710 / VKM B-1787</strain>
    </source>
</reference>
<proteinExistence type="predicted"/>
<dbReference type="Pfam" id="PF04883">
    <property type="entry name" value="HK97-gp10_like"/>
    <property type="match status" value="1"/>
</dbReference>
<dbReference type="RefSeq" id="WP_010965193.1">
    <property type="nucleotide sequence ID" value="NC_003030.1"/>
</dbReference>
<sequence>MGVEASVTDIGALIDKAEQMGLKVSSMENGALRAGAQPILEAAKQNLETPSLHHLGSKQFEKDSIVTKKLLESITIGNPKKDRLRGGRYIKVFTSRPNAHLVEFGHAGPAPAPPHPFMRTAYQNNKEEVKRTIIEVLREGIKQ</sequence>
<dbReference type="AlphaFoldDB" id="Q97HW8"/>